<sequence length="187" mass="20381">MRTKKELCCRQRLGHSHQEGSGWGLTMRSTALAVAVFAISFISMPADPALADPRLTGMAIVKGTCKKLVIAGKDRSADCKGVLLNTDYDDQRTGFYFTLLDGGVITFSNRGDLEERPGPDDIVTPVDLMIIGQSPKQSINRLKAKGRCRHGNPFKGPSLLECTADSETGRFEGTFLSNGEKPELKTF</sequence>
<name>A0ABX2CHC0_9BRAD</name>
<keyword evidence="2" id="KW-1185">Reference proteome</keyword>
<protein>
    <submittedName>
        <fullName evidence="1">Uncharacterized protein</fullName>
    </submittedName>
</protein>
<comment type="caution">
    <text evidence="1">The sequence shown here is derived from an EMBL/GenBank/DDBJ whole genome shotgun (WGS) entry which is preliminary data.</text>
</comment>
<dbReference type="RefSeq" id="WP_172111720.1">
    <property type="nucleotide sequence ID" value="NZ_JABFDN010000004.1"/>
</dbReference>
<proteinExistence type="predicted"/>
<dbReference type="Proteomes" id="UP000886476">
    <property type="component" value="Unassembled WGS sequence"/>
</dbReference>
<organism evidence="1 2">
    <name type="scientific">Bradyrhizobium aeschynomenes</name>
    <dbReference type="NCBI Taxonomy" id="2734909"/>
    <lineage>
        <taxon>Bacteria</taxon>
        <taxon>Pseudomonadati</taxon>
        <taxon>Pseudomonadota</taxon>
        <taxon>Alphaproteobacteria</taxon>
        <taxon>Hyphomicrobiales</taxon>
        <taxon>Nitrobacteraceae</taxon>
        <taxon>Bradyrhizobium</taxon>
    </lineage>
</organism>
<evidence type="ECO:0000313" key="1">
    <source>
        <dbReference type="EMBL" id="NPU66672.1"/>
    </source>
</evidence>
<reference evidence="1" key="1">
    <citation type="submission" date="2020-05" db="EMBL/GenBank/DDBJ databases">
        <title>Nod-independent and nitrogen-fixing Bradyrhizobium aeschynomene sp. nov. isolated from nodules of Aeschynomene indica.</title>
        <authorList>
            <person name="Zhang Z."/>
        </authorList>
    </citation>
    <scope>NUCLEOTIDE SEQUENCE</scope>
    <source>
        <strain evidence="1">83012</strain>
    </source>
</reference>
<accession>A0ABX2CHC0</accession>
<dbReference type="EMBL" id="JABFDN010000004">
    <property type="protein sequence ID" value="NPU66672.1"/>
    <property type="molecule type" value="Genomic_DNA"/>
</dbReference>
<gene>
    <name evidence="1" type="ORF">HL667_16845</name>
</gene>
<evidence type="ECO:0000313" key="2">
    <source>
        <dbReference type="Proteomes" id="UP000886476"/>
    </source>
</evidence>